<feature type="domain" description="Rhodanese" evidence="1">
    <location>
        <begin position="31"/>
        <end position="130"/>
    </location>
</feature>
<dbReference type="EMBL" id="FPHN01000197">
    <property type="protein sequence ID" value="SFV65857.1"/>
    <property type="molecule type" value="Genomic_DNA"/>
</dbReference>
<proteinExistence type="predicted"/>
<dbReference type="AlphaFoldDB" id="A0A1W1CJH4"/>
<protein>
    <recommendedName>
        <fullName evidence="1">Rhodanese domain-containing protein</fullName>
    </recommendedName>
</protein>
<name>A0A1W1CJH4_9ZZZZ</name>
<organism evidence="2">
    <name type="scientific">hydrothermal vent metagenome</name>
    <dbReference type="NCBI Taxonomy" id="652676"/>
    <lineage>
        <taxon>unclassified sequences</taxon>
        <taxon>metagenomes</taxon>
        <taxon>ecological metagenomes</taxon>
    </lineage>
</organism>
<accession>A0A1W1CJH4</accession>
<dbReference type="CDD" id="cd00158">
    <property type="entry name" value="RHOD"/>
    <property type="match status" value="1"/>
</dbReference>
<evidence type="ECO:0000313" key="2">
    <source>
        <dbReference type="EMBL" id="SFV65857.1"/>
    </source>
</evidence>
<dbReference type="InterPro" id="IPR001763">
    <property type="entry name" value="Rhodanese-like_dom"/>
</dbReference>
<dbReference type="PROSITE" id="PS50206">
    <property type="entry name" value="RHODANESE_3"/>
    <property type="match status" value="1"/>
</dbReference>
<sequence length="152" mass="17057">MIKKIVGVVLLLSSLIFAKVTNIPATKEFVENTKMKIIDIRTKGEWMQMGIIKGAYLITFFDERYGYDVKEFLAELNSVVDKDEKFAIICNSGSRTKLVANFLGVKNNYNVVNLTGGMIKLLSDGYKPEFYNPKAIKNLSTETPVTESNTSN</sequence>
<evidence type="ECO:0000259" key="1">
    <source>
        <dbReference type="PROSITE" id="PS50206"/>
    </source>
</evidence>
<dbReference type="InterPro" id="IPR036873">
    <property type="entry name" value="Rhodanese-like_dom_sf"/>
</dbReference>
<dbReference type="Gene3D" id="3.40.250.10">
    <property type="entry name" value="Rhodanese-like domain"/>
    <property type="match status" value="1"/>
</dbReference>
<dbReference type="SUPFAM" id="SSF52821">
    <property type="entry name" value="Rhodanese/Cell cycle control phosphatase"/>
    <property type="match status" value="1"/>
</dbReference>
<dbReference type="Pfam" id="PF00581">
    <property type="entry name" value="Rhodanese"/>
    <property type="match status" value="1"/>
</dbReference>
<gene>
    <name evidence="2" type="ORF">MNB_SV-14-905</name>
</gene>
<reference evidence="2" key="1">
    <citation type="submission" date="2016-10" db="EMBL/GenBank/DDBJ databases">
        <authorList>
            <person name="de Groot N.N."/>
        </authorList>
    </citation>
    <scope>NUCLEOTIDE SEQUENCE</scope>
</reference>